<dbReference type="AlphaFoldDB" id="A0A934PUW9"/>
<comment type="caution">
    <text evidence="1">The sequence shown here is derived from an EMBL/GenBank/DDBJ whole genome shotgun (WGS) entry which is preliminary data.</text>
</comment>
<dbReference type="Gene3D" id="1.10.3540.10">
    <property type="entry name" value="uncharacterized protein from magnetospirillum magneticum domain"/>
    <property type="match status" value="1"/>
</dbReference>
<dbReference type="RefSeq" id="WP_200066583.1">
    <property type="nucleotide sequence ID" value="NZ_JAEHFW010000002.1"/>
</dbReference>
<keyword evidence="2" id="KW-1185">Reference proteome</keyword>
<proteinExistence type="predicted"/>
<reference evidence="1" key="1">
    <citation type="submission" date="2020-12" db="EMBL/GenBank/DDBJ databases">
        <title>Bacterial novel species Mucilaginibacter sp. SD-g isolated from soil.</title>
        <authorList>
            <person name="Jung H.-Y."/>
        </authorList>
    </citation>
    <scope>NUCLEOTIDE SEQUENCE</scope>
    <source>
        <strain evidence="1">SD-g</strain>
    </source>
</reference>
<accession>A0A934PUW9</accession>
<evidence type="ECO:0000313" key="2">
    <source>
        <dbReference type="Proteomes" id="UP000613193"/>
    </source>
</evidence>
<gene>
    <name evidence="1" type="ORF">I5M19_12080</name>
</gene>
<name>A0A934PUW9_9SPHI</name>
<evidence type="ECO:0000313" key="1">
    <source>
        <dbReference type="EMBL" id="MBK0380052.1"/>
    </source>
</evidence>
<dbReference type="InterPro" id="IPR014948">
    <property type="entry name" value="BrxA"/>
</dbReference>
<dbReference type="EMBL" id="JAEHFW010000002">
    <property type="protein sequence ID" value="MBK0380052.1"/>
    <property type="molecule type" value="Genomic_DNA"/>
</dbReference>
<dbReference type="Proteomes" id="UP000613193">
    <property type="component" value="Unassembled WGS sequence"/>
</dbReference>
<protein>
    <submittedName>
        <fullName evidence="1">DUF1819 family protein</fullName>
    </submittedName>
</protein>
<organism evidence="1 2">
    <name type="scientific">Mucilaginibacter segetis</name>
    <dbReference type="NCBI Taxonomy" id="2793071"/>
    <lineage>
        <taxon>Bacteria</taxon>
        <taxon>Pseudomonadati</taxon>
        <taxon>Bacteroidota</taxon>
        <taxon>Sphingobacteriia</taxon>
        <taxon>Sphingobacteriales</taxon>
        <taxon>Sphingobacteriaceae</taxon>
        <taxon>Mucilaginibacter</taxon>
    </lineage>
</organism>
<dbReference type="Pfam" id="PF08849">
    <property type="entry name" value="BrxA"/>
    <property type="match status" value="1"/>
</dbReference>
<dbReference type="InterPro" id="IPR023137">
    <property type="entry name" value="BrxA_sf"/>
</dbReference>
<sequence>MLINTDINILGGLPDFNLINHFLFDSERHSEKEGRQVFTTIKTDKSVKRFEKAIMGTFLQFKSKDLEYLVRSMLSTESISENSLLMLFWNASVNNDLLQYLNSRVYFPAFYSGRLVLKKEEIGACIKELKETDITVQDWTIVTIETVARKYLTLLKKFNLMEGALTKKIIHPYLTDKMFILFIYWITSIETKPNLLESEWIQYCFCERPVFIERLLQKKFSKFFQLAYTGDKLNIETSLPYATIYDAVK</sequence>